<keyword evidence="1" id="KW-1133">Transmembrane helix</keyword>
<evidence type="ECO:0000256" key="1">
    <source>
        <dbReference type="SAM" id="Phobius"/>
    </source>
</evidence>
<keyword evidence="1" id="KW-0812">Transmembrane</keyword>
<dbReference type="EMBL" id="AMZH03011208">
    <property type="protein sequence ID" value="RRT53317.1"/>
    <property type="molecule type" value="Genomic_DNA"/>
</dbReference>
<evidence type="ECO:0000313" key="3">
    <source>
        <dbReference type="Proteomes" id="UP000287651"/>
    </source>
</evidence>
<dbReference type="Proteomes" id="UP000287651">
    <property type="component" value="Unassembled WGS sequence"/>
</dbReference>
<name>A0A426YNM1_ENSVE</name>
<dbReference type="AlphaFoldDB" id="A0A426YNM1"/>
<proteinExistence type="predicted"/>
<comment type="caution">
    <text evidence="2">The sequence shown here is derived from an EMBL/GenBank/DDBJ whole genome shotgun (WGS) entry which is preliminary data.</text>
</comment>
<protein>
    <submittedName>
        <fullName evidence="2">Uncharacterized protein</fullName>
    </submittedName>
</protein>
<evidence type="ECO:0000313" key="2">
    <source>
        <dbReference type="EMBL" id="RRT53317.1"/>
    </source>
</evidence>
<accession>A0A426YNM1</accession>
<sequence length="103" mass="11422">MLLPNLQDDHQFSALYNQTRNRPSDFTLEPLFVLLLDVQSLSVHSNIGTMRSSTITFSSMMSLTSTSASTASLLLFLCSFRYRRVAAPTAVATVAIWLICNFG</sequence>
<reference evidence="2 3" key="1">
    <citation type="journal article" date="2014" name="Agronomy (Basel)">
        <title>A Draft Genome Sequence for Ensete ventricosum, the Drought-Tolerant Tree Against Hunger.</title>
        <authorList>
            <person name="Harrison J."/>
            <person name="Moore K.A."/>
            <person name="Paszkiewicz K."/>
            <person name="Jones T."/>
            <person name="Grant M."/>
            <person name="Ambacheew D."/>
            <person name="Muzemil S."/>
            <person name="Studholme D.J."/>
        </authorList>
    </citation>
    <scope>NUCLEOTIDE SEQUENCE [LARGE SCALE GENOMIC DNA]</scope>
</reference>
<keyword evidence="1" id="KW-0472">Membrane</keyword>
<organism evidence="2 3">
    <name type="scientific">Ensete ventricosum</name>
    <name type="common">Abyssinian banana</name>
    <name type="synonym">Musa ensete</name>
    <dbReference type="NCBI Taxonomy" id="4639"/>
    <lineage>
        <taxon>Eukaryota</taxon>
        <taxon>Viridiplantae</taxon>
        <taxon>Streptophyta</taxon>
        <taxon>Embryophyta</taxon>
        <taxon>Tracheophyta</taxon>
        <taxon>Spermatophyta</taxon>
        <taxon>Magnoliopsida</taxon>
        <taxon>Liliopsida</taxon>
        <taxon>Zingiberales</taxon>
        <taxon>Musaceae</taxon>
        <taxon>Ensete</taxon>
    </lineage>
</organism>
<gene>
    <name evidence="2" type="ORF">B296_00049946</name>
</gene>
<feature type="transmembrane region" description="Helical" evidence="1">
    <location>
        <begin position="55"/>
        <end position="77"/>
    </location>
</feature>